<proteinExistence type="predicted"/>
<dbReference type="Proteomes" id="UP001165186">
    <property type="component" value="Unassembled WGS sequence"/>
</dbReference>
<reference evidence="1" key="1">
    <citation type="submission" date="2024-09" db="EMBL/GenBank/DDBJ databases">
        <title>Draft Genome Sequences of Neofusicoccum parvum.</title>
        <authorList>
            <person name="Ashida A."/>
            <person name="Camagna M."/>
            <person name="Tanaka A."/>
            <person name="Takemoto D."/>
        </authorList>
    </citation>
    <scope>NUCLEOTIDE SEQUENCE</scope>
    <source>
        <strain evidence="1">PPO83</strain>
    </source>
</reference>
<gene>
    <name evidence="1" type="primary">g8957</name>
    <name evidence="1" type="ORF">NpPPO83_00008957</name>
</gene>
<comment type="caution">
    <text evidence="1">The sequence shown here is derived from an EMBL/GenBank/DDBJ whole genome shotgun (WGS) entry which is preliminary data.</text>
</comment>
<dbReference type="EMBL" id="BSXG01000115">
    <property type="protein sequence ID" value="GME44672.1"/>
    <property type="molecule type" value="Genomic_DNA"/>
</dbReference>
<accession>A0ACB5SJR3</accession>
<organism evidence="1 2">
    <name type="scientific">Neofusicoccum parvum</name>
    <dbReference type="NCBI Taxonomy" id="310453"/>
    <lineage>
        <taxon>Eukaryota</taxon>
        <taxon>Fungi</taxon>
        <taxon>Dikarya</taxon>
        <taxon>Ascomycota</taxon>
        <taxon>Pezizomycotina</taxon>
        <taxon>Dothideomycetes</taxon>
        <taxon>Dothideomycetes incertae sedis</taxon>
        <taxon>Botryosphaeriales</taxon>
        <taxon>Botryosphaeriaceae</taxon>
        <taxon>Neofusicoccum</taxon>
    </lineage>
</organism>
<name>A0ACB5SJR3_9PEZI</name>
<protein>
    <submittedName>
        <fullName evidence="1">Ankyrin repeat protein</fullName>
    </submittedName>
</protein>
<evidence type="ECO:0000313" key="1">
    <source>
        <dbReference type="EMBL" id="GME44672.1"/>
    </source>
</evidence>
<sequence>MADEPPTLPKPSSQFLSRLSKHPRTPTRELLQPYLSYEAWLRKTFARGDAGIDPFANLVPVYDGHESSFKIRNIDRKTADDKKYLMPLRSYERQTDGEMAITKDLREYKKNFRAFTHDWSNVVVAGSAALLPLLPRPKDVGGDETVQKPLETYYQRRANASDIDIFLYGLDSDDAAIQRIIELEAVVRKNQKLLPNTGLTLRSKNAITFISPKWPFRHVQIILRLYKSISEILTGFDVDCACVAFDGNQVYSNPRGITAIATRTNTIDLSRRSPSMTKTKMMMRKMKKKKKKKKTMKMKKKMKMKIVMRNMMKTKTEIIMRKL</sequence>
<evidence type="ECO:0000313" key="2">
    <source>
        <dbReference type="Proteomes" id="UP001165186"/>
    </source>
</evidence>
<keyword evidence="2" id="KW-1185">Reference proteome</keyword>